<comment type="caution">
    <text evidence="1">The sequence shown here is derived from an EMBL/GenBank/DDBJ whole genome shotgun (WGS) entry which is preliminary data.</text>
</comment>
<dbReference type="Gene3D" id="3.90.550.10">
    <property type="entry name" value="Spore Coat Polysaccharide Biosynthesis Protein SpsA, Chain A"/>
    <property type="match status" value="1"/>
</dbReference>
<evidence type="ECO:0000313" key="2">
    <source>
        <dbReference type="Proteomes" id="UP001228581"/>
    </source>
</evidence>
<dbReference type="EMBL" id="JASJOT010000001">
    <property type="protein sequence ID" value="MDJ1491956.1"/>
    <property type="molecule type" value="Genomic_DNA"/>
</dbReference>
<proteinExistence type="predicted"/>
<dbReference type="InterPro" id="IPR029044">
    <property type="entry name" value="Nucleotide-diphossugar_trans"/>
</dbReference>
<dbReference type="Proteomes" id="UP001228581">
    <property type="component" value="Unassembled WGS sequence"/>
</dbReference>
<sequence length="321" mass="38370">MFNTPVLFVIFNRIDTTKKVFESLRKIQPKFLYIAADGPRPNREEDKEKCEMVRRLVLDNIDWDCQVKTLLRESNLGCGIAVSEAITWFFEHVEQGIILEDDCLPSDSFFPFCEMMLEQYKHYEQVKMIGGSNFLFSKFDKKNSYYFSNLGTIWGWATWRRGWEGFNYSMNDYLSFRKSGKLEKKIRNERIIQWLIELMDSVWSQKEQQAWDIQFFYHLLKSDAIAILPYRNLIQNIGYQGTHYSNTDYPFLEMPVMDIDINQIYHPRQIEIDYEAEEYGFNNIIKKGLKESLLNRIRKLIPPSIREKYRSLKKILKIDNN</sequence>
<dbReference type="RefSeq" id="WP_313992259.1">
    <property type="nucleotide sequence ID" value="NZ_JASJOT010000001.1"/>
</dbReference>
<accession>A0ABT7CE24</accession>
<organism evidence="1 2">
    <name type="scientific">Xanthocytophaga flava</name>
    <dbReference type="NCBI Taxonomy" id="3048013"/>
    <lineage>
        <taxon>Bacteria</taxon>
        <taxon>Pseudomonadati</taxon>
        <taxon>Bacteroidota</taxon>
        <taxon>Cytophagia</taxon>
        <taxon>Cytophagales</taxon>
        <taxon>Rhodocytophagaceae</taxon>
        <taxon>Xanthocytophaga</taxon>
    </lineage>
</organism>
<keyword evidence="1" id="KW-0808">Transferase</keyword>
<keyword evidence="2" id="KW-1185">Reference proteome</keyword>
<protein>
    <submittedName>
        <fullName evidence="1">Nucleotide-diphospho-sugar transferase</fullName>
    </submittedName>
</protein>
<reference evidence="1 2" key="1">
    <citation type="submission" date="2023-05" db="EMBL/GenBank/DDBJ databases">
        <authorList>
            <person name="Zhang X."/>
        </authorList>
    </citation>
    <scope>NUCLEOTIDE SEQUENCE [LARGE SCALE GENOMIC DNA]</scope>
    <source>
        <strain evidence="1 2">DM2B3-1</strain>
    </source>
</reference>
<dbReference type="GO" id="GO:0016740">
    <property type="term" value="F:transferase activity"/>
    <property type="evidence" value="ECO:0007669"/>
    <property type="project" value="UniProtKB-KW"/>
</dbReference>
<evidence type="ECO:0000313" key="1">
    <source>
        <dbReference type="EMBL" id="MDJ1491956.1"/>
    </source>
</evidence>
<name>A0ABT7CE24_9BACT</name>
<gene>
    <name evidence="1" type="ORF">QNI19_03365</name>
</gene>
<dbReference type="SUPFAM" id="SSF53448">
    <property type="entry name" value="Nucleotide-diphospho-sugar transferases"/>
    <property type="match status" value="1"/>
</dbReference>